<keyword evidence="3" id="KW-1185">Reference proteome</keyword>
<sequence>MKLRSIHLNNVRLFKKFSLNLFDYNKSKSSTLVIIGDNGSGKSTILKSIVNNFSLFNPIYGGDTFDYSDISNNTDEMFINLFIKFNQEEEEYLFSHDSSEEEKEKLSNIYTGLKKDSGHMIYALGDINSVTLMREKFMSQSFLGGNIFYFDAFRYLPKFDISGPNSTNIPKTNKENVLASSIINNEKINTKFIFVKQWLINLDFKRLKNPSPENEYIFSHIVNSFNMLFSPYEFKKITDDGQVLFQNNTIIVNIDKLSDGFKNIFIVIGEILFRLYLNSPEDTRFYEKEAIILIDEIDCHLHPKWQINLIPSLKMLFPNSQIIATTHSPLIINNLNEDEIYRLEE</sequence>
<dbReference type="CDD" id="cd00267">
    <property type="entry name" value="ABC_ATPase"/>
    <property type="match status" value="1"/>
</dbReference>
<evidence type="ECO:0000259" key="1">
    <source>
        <dbReference type="SMART" id="SM00382"/>
    </source>
</evidence>
<dbReference type="STRING" id="1294142.CINTURNW_1651"/>
<dbReference type="PANTHER" id="PTHR43581:SF4">
    <property type="entry name" value="ATP_GTP PHOSPHATASE"/>
    <property type="match status" value="1"/>
</dbReference>
<name>U2N6N4_9CLOT</name>
<dbReference type="EMBL" id="APJA01000012">
    <property type="protein sequence ID" value="ERK31172.1"/>
    <property type="molecule type" value="Genomic_DNA"/>
</dbReference>
<dbReference type="Proteomes" id="UP000016721">
    <property type="component" value="Unassembled WGS sequence"/>
</dbReference>
<dbReference type="SMART" id="SM00382">
    <property type="entry name" value="AAA"/>
    <property type="match status" value="1"/>
</dbReference>
<reference evidence="2 3" key="1">
    <citation type="journal article" date="2013" name="Genome Announc.">
        <title>Draft Genome Sequence of the Hydrogen- and Ethanol-Producing Bacterium Clostridium intestinale Strain URNW.</title>
        <authorList>
            <person name="Lal S."/>
            <person name="Ramachandran U."/>
            <person name="Zhang X."/>
            <person name="Sparling R."/>
            <person name="Levin D.B."/>
        </authorList>
    </citation>
    <scope>NUCLEOTIDE SEQUENCE [LARGE SCALE GENOMIC DNA]</scope>
    <source>
        <strain evidence="2 3">URNW</strain>
    </source>
</reference>
<evidence type="ECO:0000313" key="3">
    <source>
        <dbReference type="Proteomes" id="UP000016721"/>
    </source>
</evidence>
<protein>
    <submittedName>
        <fullName evidence="2">ATPase</fullName>
    </submittedName>
</protein>
<comment type="caution">
    <text evidence="2">The sequence shown here is derived from an EMBL/GenBank/DDBJ whole genome shotgun (WGS) entry which is preliminary data.</text>
</comment>
<gene>
    <name evidence="2" type="ORF">CINTURNW_1651</name>
</gene>
<dbReference type="HOGENOM" id="CLU_690073_0_0_9"/>
<dbReference type="Pfam" id="PF13304">
    <property type="entry name" value="AAA_21"/>
    <property type="match status" value="1"/>
</dbReference>
<accession>U2N6N4</accession>
<organism evidence="2 3">
    <name type="scientific">Clostridium intestinale URNW</name>
    <dbReference type="NCBI Taxonomy" id="1294142"/>
    <lineage>
        <taxon>Bacteria</taxon>
        <taxon>Bacillati</taxon>
        <taxon>Bacillota</taxon>
        <taxon>Clostridia</taxon>
        <taxon>Eubacteriales</taxon>
        <taxon>Clostridiaceae</taxon>
        <taxon>Clostridium</taxon>
    </lineage>
</organism>
<proteinExistence type="predicted"/>
<evidence type="ECO:0000313" key="2">
    <source>
        <dbReference type="EMBL" id="ERK31172.1"/>
    </source>
</evidence>
<dbReference type="SUPFAM" id="SSF52540">
    <property type="entry name" value="P-loop containing nucleoside triphosphate hydrolases"/>
    <property type="match status" value="1"/>
</dbReference>
<dbReference type="RefSeq" id="WP_021801659.1">
    <property type="nucleotide sequence ID" value="NZ_KI273145.1"/>
</dbReference>
<dbReference type="PATRIC" id="fig|1294142.3.peg.1676"/>
<dbReference type="eggNOG" id="COG3950">
    <property type="taxonomic scope" value="Bacteria"/>
</dbReference>
<dbReference type="GO" id="GO:0005524">
    <property type="term" value="F:ATP binding"/>
    <property type="evidence" value="ECO:0007669"/>
    <property type="project" value="InterPro"/>
</dbReference>
<dbReference type="InterPro" id="IPR027417">
    <property type="entry name" value="P-loop_NTPase"/>
</dbReference>
<dbReference type="PANTHER" id="PTHR43581">
    <property type="entry name" value="ATP/GTP PHOSPHATASE"/>
    <property type="match status" value="1"/>
</dbReference>
<dbReference type="AlphaFoldDB" id="U2N6N4"/>
<dbReference type="InterPro" id="IPR051396">
    <property type="entry name" value="Bact_Antivir_Def_Nuclease"/>
</dbReference>
<dbReference type="Gene3D" id="3.40.50.300">
    <property type="entry name" value="P-loop containing nucleotide triphosphate hydrolases"/>
    <property type="match status" value="1"/>
</dbReference>
<dbReference type="GO" id="GO:0016887">
    <property type="term" value="F:ATP hydrolysis activity"/>
    <property type="evidence" value="ECO:0007669"/>
    <property type="project" value="InterPro"/>
</dbReference>
<dbReference type="InterPro" id="IPR003593">
    <property type="entry name" value="AAA+_ATPase"/>
</dbReference>
<dbReference type="InterPro" id="IPR003959">
    <property type="entry name" value="ATPase_AAA_core"/>
</dbReference>
<feature type="domain" description="AAA+ ATPase" evidence="1">
    <location>
        <begin position="28"/>
        <end position="345"/>
    </location>
</feature>